<dbReference type="RefSeq" id="WP_169188688.1">
    <property type="nucleotide sequence ID" value="NZ_JABBPK010000001.1"/>
</dbReference>
<dbReference type="SUPFAM" id="SSF55729">
    <property type="entry name" value="Acyl-CoA N-acyltransferases (Nat)"/>
    <property type="match status" value="1"/>
</dbReference>
<dbReference type="PANTHER" id="PTHR43792">
    <property type="entry name" value="GNAT FAMILY, PUTATIVE (AFU_ORTHOLOGUE AFUA_3G00765)-RELATED-RELATED"/>
    <property type="match status" value="1"/>
</dbReference>
<keyword evidence="3" id="KW-1185">Reference proteome</keyword>
<protein>
    <submittedName>
        <fullName evidence="2">GNAT family N-acetyltransferase</fullName>
    </submittedName>
</protein>
<dbReference type="Pfam" id="PF13302">
    <property type="entry name" value="Acetyltransf_3"/>
    <property type="match status" value="1"/>
</dbReference>
<reference evidence="2 3" key="1">
    <citation type="submission" date="2020-04" db="EMBL/GenBank/DDBJ databases">
        <title>Bacillus sp. UniB3 isolated from commercial digestive syrup.</title>
        <authorList>
            <person name="Thorat V."/>
            <person name="Kirdat K."/>
            <person name="Tiwarekar B."/>
            <person name="Yadav A."/>
        </authorList>
    </citation>
    <scope>NUCLEOTIDE SEQUENCE [LARGE SCALE GENOMIC DNA]</scope>
    <source>
        <strain evidence="2 3">UniB3</strain>
    </source>
</reference>
<dbReference type="InterPro" id="IPR016181">
    <property type="entry name" value="Acyl_CoA_acyltransferase"/>
</dbReference>
<dbReference type="Proteomes" id="UP000588491">
    <property type="component" value="Unassembled WGS sequence"/>
</dbReference>
<name>A0A7Y0PMQ7_9BACI</name>
<sequence length="190" mass="22705">MDYFKKAPILKGNKVTLRMINPDIDNQSFFDMFLEPDLHLWTGNTVPINENETYELLCKYRDLNGLISWAIINNETQEFIGTYWIALEDENPKLISSEAQRIGKKYWRQGYTKEARILIYDFVFFQLFAEEIHAVAWKDNINSCKSMEYIGFSLIHTEKSLFSKHNQVLEKNHYILKKEIWIKRRQEILL</sequence>
<dbReference type="InterPro" id="IPR051531">
    <property type="entry name" value="N-acetyltransferase"/>
</dbReference>
<dbReference type="InterPro" id="IPR000182">
    <property type="entry name" value="GNAT_dom"/>
</dbReference>
<dbReference type="EMBL" id="JABBPK010000001">
    <property type="protein sequence ID" value="NMO78050.1"/>
    <property type="molecule type" value="Genomic_DNA"/>
</dbReference>
<evidence type="ECO:0000313" key="3">
    <source>
        <dbReference type="Proteomes" id="UP000588491"/>
    </source>
</evidence>
<comment type="caution">
    <text evidence="2">The sequence shown here is derived from an EMBL/GenBank/DDBJ whole genome shotgun (WGS) entry which is preliminary data.</text>
</comment>
<dbReference type="GO" id="GO:0016747">
    <property type="term" value="F:acyltransferase activity, transferring groups other than amino-acyl groups"/>
    <property type="evidence" value="ECO:0007669"/>
    <property type="project" value="InterPro"/>
</dbReference>
<evidence type="ECO:0000259" key="1">
    <source>
        <dbReference type="Pfam" id="PF13302"/>
    </source>
</evidence>
<organism evidence="2 3">
    <name type="scientific">Niallia alba</name>
    <dbReference type="NCBI Taxonomy" id="2729105"/>
    <lineage>
        <taxon>Bacteria</taxon>
        <taxon>Bacillati</taxon>
        <taxon>Bacillota</taxon>
        <taxon>Bacilli</taxon>
        <taxon>Bacillales</taxon>
        <taxon>Bacillaceae</taxon>
        <taxon>Niallia</taxon>
    </lineage>
</organism>
<accession>A0A7Y0PMQ7</accession>
<proteinExistence type="predicted"/>
<keyword evidence="2" id="KW-0808">Transferase</keyword>
<feature type="domain" description="N-acetyltransferase" evidence="1">
    <location>
        <begin position="15"/>
        <end position="152"/>
    </location>
</feature>
<gene>
    <name evidence="2" type="ORF">HHU08_13755</name>
</gene>
<dbReference type="AlphaFoldDB" id="A0A7Y0PMQ7"/>
<evidence type="ECO:0000313" key="2">
    <source>
        <dbReference type="EMBL" id="NMO78050.1"/>
    </source>
</evidence>
<dbReference type="Gene3D" id="3.40.630.30">
    <property type="match status" value="1"/>
</dbReference>